<keyword evidence="1" id="KW-0732">Signal</keyword>
<accession>A0A166ZFR0</accession>
<dbReference type="EMBL" id="LFIW01002216">
    <property type="protein sequence ID" value="KZL78849.1"/>
    <property type="molecule type" value="Genomic_DNA"/>
</dbReference>
<evidence type="ECO:0000313" key="3">
    <source>
        <dbReference type="Proteomes" id="UP000076584"/>
    </source>
</evidence>
<comment type="caution">
    <text evidence="2">The sequence shown here is derived from an EMBL/GenBank/DDBJ whole genome shotgun (WGS) entry which is preliminary data.</text>
</comment>
<organism evidence="2 3">
    <name type="scientific">Colletotrichum incanum</name>
    <name type="common">Soybean anthracnose fungus</name>
    <dbReference type="NCBI Taxonomy" id="1573173"/>
    <lineage>
        <taxon>Eukaryota</taxon>
        <taxon>Fungi</taxon>
        <taxon>Dikarya</taxon>
        <taxon>Ascomycota</taxon>
        <taxon>Pezizomycotina</taxon>
        <taxon>Sordariomycetes</taxon>
        <taxon>Hypocreomycetidae</taxon>
        <taxon>Glomerellales</taxon>
        <taxon>Glomerellaceae</taxon>
        <taxon>Colletotrichum</taxon>
        <taxon>Colletotrichum spaethianum species complex</taxon>
    </lineage>
</organism>
<feature type="signal peptide" evidence="1">
    <location>
        <begin position="1"/>
        <end position="19"/>
    </location>
</feature>
<proteinExistence type="predicted"/>
<sequence length="135" mass="14379">MRLVAILNTVIAVSAGVSAAPLEPRSSFVQVTLPAPQNWVAGGSLFPGQVIAAYHAELKDYSADTWSAYVLEKCKGYTACTSSMSYSAINSGSTGGRYWFGYVFRGGATTVADYERDEEVENAVADSIAYTITSL</sequence>
<reference evidence="2 3" key="1">
    <citation type="submission" date="2015-06" db="EMBL/GenBank/DDBJ databases">
        <title>Survival trade-offs in plant roots during colonization by closely related pathogenic and mutualistic fungi.</title>
        <authorList>
            <person name="Hacquard S."/>
            <person name="Kracher B."/>
            <person name="Hiruma K."/>
            <person name="Weinman A."/>
            <person name="Muench P."/>
            <person name="Garrido Oter R."/>
            <person name="Ver Loren van Themaat E."/>
            <person name="Dallerey J.-F."/>
            <person name="Damm U."/>
            <person name="Henrissat B."/>
            <person name="Lespinet O."/>
            <person name="Thon M."/>
            <person name="Kemen E."/>
            <person name="McHardy A.C."/>
            <person name="Schulze-Lefert P."/>
            <person name="O'Connell R.J."/>
        </authorList>
    </citation>
    <scope>NUCLEOTIDE SEQUENCE [LARGE SCALE GENOMIC DNA]</scope>
    <source>
        <strain evidence="2 3">MAFF 238704</strain>
    </source>
</reference>
<feature type="chain" id="PRO_5007883203" evidence="1">
    <location>
        <begin position="20"/>
        <end position="135"/>
    </location>
</feature>
<keyword evidence="3" id="KW-1185">Reference proteome</keyword>
<gene>
    <name evidence="2" type="ORF">CI238_12822</name>
</gene>
<protein>
    <submittedName>
        <fullName evidence="2">Uncharacterized protein</fullName>
    </submittedName>
</protein>
<name>A0A166ZFR0_COLIC</name>
<evidence type="ECO:0000256" key="1">
    <source>
        <dbReference type="SAM" id="SignalP"/>
    </source>
</evidence>
<evidence type="ECO:0000313" key="2">
    <source>
        <dbReference type="EMBL" id="KZL78849.1"/>
    </source>
</evidence>
<dbReference type="Proteomes" id="UP000076584">
    <property type="component" value="Unassembled WGS sequence"/>
</dbReference>
<dbReference type="AlphaFoldDB" id="A0A166ZFR0"/>